<dbReference type="EMBL" id="CAJVPL010000740">
    <property type="protein sequence ID" value="CAG8525762.1"/>
    <property type="molecule type" value="Genomic_DNA"/>
</dbReference>
<gene>
    <name evidence="1" type="ORF">AGERDE_LOCUS5468</name>
</gene>
<dbReference type="Proteomes" id="UP000789831">
    <property type="component" value="Unassembled WGS sequence"/>
</dbReference>
<protein>
    <submittedName>
        <fullName evidence="1">4499_t:CDS:1</fullName>
    </submittedName>
</protein>
<organism evidence="1 2">
    <name type="scientific">Ambispora gerdemannii</name>
    <dbReference type="NCBI Taxonomy" id="144530"/>
    <lineage>
        <taxon>Eukaryota</taxon>
        <taxon>Fungi</taxon>
        <taxon>Fungi incertae sedis</taxon>
        <taxon>Mucoromycota</taxon>
        <taxon>Glomeromycotina</taxon>
        <taxon>Glomeromycetes</taxon>
        <taxon>Archaeosporales</taxon>
        <taxon>Ambisporaceae</taxon>
        <taxon>Ambispora</taxon>
    </lineage>
</organism>
<comment type="caution">
    <text evidence="1">The sequence shown here is derived from an EMBL/GenBank/DDBJ whole genome shotgun (WGS) entry which is preliminary data.</text>
</comment>
<keyword evidence="2" id="KW-1185">Reference proteome</keyword>
<evidence type="ECO:0000313" key="2">
    <source>
        <dbReference type="Proteomes" id="UP000789831"/>
    </source>
</evidence>
<proteinExistence type="predicted"/>
<evidence type="ECO:0000313" key="1">
    <source>
        <dbReference type="EMBL" id="CAG8525762.1"/>
    </source>
</evidence>
<accession>A0A9N9FDA5</accession>
<sequence>MLFSFSLVYQGEFTHQTGDKGGGCFGTDERDPIKKVWTDPDSPATCYKFYSDVHCEGKVVWEGCATTFPAPPPNFEVEEYVMVDAE</sequence>
<name>A0A9N9FDA5_9GLOM</name>
<reference evidence="1" key="1">
    <citation type="submission" date="2021-06" db="EMBL/GenBank/DDBJ databases">
        <authorList>
            <person name="Kallberg Y."/>
            <person name="Tangrot J."/>
            <person name="Rosling A."/>
        </authorList>
    </citation>
    <scope>NUCLEOTIDE SEQUENCE</scope>
    <source>
        <strain evidence="1">MT106</strain>
    </source>
</reference>
<dbReference type="OrthoDB" id="2419552at2759"/>
<dbReference type="AlphaFoldDB" id="A0A9N9FDA5"/>